<proteinExistence type="predicted"/>
<evidence type="ECO:0000256" key="2">
    <source>
        <dbReference type="SAM" id="SignalP"/>
    </source>
</evidence>
<evidence type="ECO:0000256" key="1">
    <source>
        <dbReference type="SAM" id="MobiDB-lite"/>
    </source>
</evidence>
<dbReference type="VEuPathDB" id="FungiDB:SI65_08597"/>
<dbReference type="InterPro" id="IPR029476">
    <property type="entry name" value="DNase_NucA_NucB"/>
</dbReference>
<feature type="chain" id="PRO_5009123418" description="Deoxyribonuclease NucA/NucB domain-containing protein" evidence="2">
    <location>
        <begin position="22"/>
        <end position="241"/>
    </location>
</feature>
<keyword evidence="2" id="KW-0732">Signal</keyword>
<evidence type="ECO:0000313" key="5">
    <source>
        <dbReference type="Proteomes" id="UP000094569"/>
    </source>
</evidence>
<accession>A0A1E3B5D3</accession>
<dbReference type="STRING" id="573508.A0A1E3B5D3"/>
<feature type="signal peptide" evidence="2">
    <location>
        <begin position="1"/>
        <end position="21"/>
    </location>
</feature>
<dbReference type="Proteomes" id="UP000094569">
    <property type="component" value="Unassembled WGS sequence"/>
</dbReference>
<dbReference type="Pfam" id="PF14040">
    <property type="entry name" value="DNase_NucA_NucB"/>
    <property type="match status" value="1"/>
</dbReference>
<reference evidence="4 5" key="1">
    <citation type="journal article" date="2016" name="BMC Genomics">
        <title>Comparative genomic and transcriptomic analyses of the Fuzhuan brick tea-fermentation fungus Aspergillus cristatus.</title>
        <authorList>
            <person name="Ge Y."/>
            <person name="Wang Y."/>
            <person name="Liu Y."/>
            <person name="Tan Y."/>
            <person name="Ren X."/>
            <person name="Zhang X."/>
            <person name="Hyde K.D."/>
            <person name="Liu Y."/>
            <person name="Liu Z."/>
        </authorList>
    </citation>
    <scope>NUCLEOTIDE SEQUENCE [LARGE SCALE GENOMIC DNA]</scope>
    <source>
        <strain evidence="4 5">GZAAS20.1005</strain>
    </source>
</reference>
<dbReference type="EMBL" id="JXNT01000013">
    <property type="protein sequence ID" value="ODM16163.1"/>
    <property type="molecule type" value="Genomic_DNA"/>
</dbReference>
<name>A0A1E3B5D3_ASPCR</name>
<organism evidence="4 5">
    <name type="scientific">Aspergillus cristatus</name>
    <name type="common">Chinese Fuzhuan brick tea-fermentation fungus</name>
    <name type="synonym">Eurotium cristatum</name>
    <dbReference type="NCBI Taxonomy" id="573508"/>
    <lineage>
        <taxon>Eukaryota</taxon>
        <taxon>Fungi</taxon>
        <taxon>Dikarya</taxon>
        <taxon>Ascomycota</taxon>
        <taxon>Pezizomycotina</taxon>
        <taxon>Eurotiomycetes</taxon>
        <taxon>Eurotiomycetidae</taxon>
        <taxon>Eurotiales</taxon>
        <taxon>Aspergillaceae</taxon>
        <taxon>Aspergillus</taxon>
        <taxon>Aspergillus subgen. Aspergillus</taxon>
    </lineage>
</organism>
<feature type="compositionally biased region" description="Polar residues" evidence="1">
    <location>
        <begin position="119"/>
        <end position="131"/>
    </location>
</feature>
<feature type="region of interest" description="Disordered" evidence="1">
    <location>
        <begin position="90"/>
        <end position="135"/>
    </location>
</feature>
<dbReference type="OrthoDB" id="2748312at2759"/>
<keyword evidence="5" id="KW-1185">Reference proteome</keyword>
<sequence>MKLAQTLTVLLVAASSQLALAAPVNNTESTGLETRGLEARKANGVGNSKGNPQKVQISVNDKGALTFDADCWAMLCKGQTRVLQRVVTSVKNKNRQEKGSGANKNPFKPLKQGVKQPPAANQWSNNQQYTSPEEFPFASSLQGGRGAYLFPAIGTSQSSQGASMTNLYRDYSIDAYDPSCGNEDDTWYEITGFTGDLGPHCKAFNSNDKSVCSKSSPGDWGFDIADYAYEYDGTNFNYVGK</sequence>
<dbReference type="AlphaFoldDB" id="A0A1E3B5D3"/>
<evidence type="ECO:0000259" key="3">
    <source>
        <dbReference type="Pfam" id="PF14040"/>
    </source>
</evidence>
<feature type="domain" description="Deoxyribonuclease NucA/NucB" evidence="3">
    <location>
        <begin position="71"/>
        <end position="175"/>
    </location>
</feature>
<gene>
    <name evidence="4" type="ORF">SI65_08597</name>
</gene>
<comment type="caution">
    <text evidence="4">The sequence shown here is derived from an EMBL/GenBank/DDBJ whole genome shotgun (WGS) entry which is preliminary data.</text>
</comment>
<evidence type="ECO:0000313" key="4">
    <source>
        <dbReference type="EMBL" id="ODM16163.1"/>
    </source>
</evidence>
<protein>
    <recommendedName>
        <fullName evidence="3">Deoxyribonuclease NucA/NucB domain-containing protein</fullName>
    </recommendedName>
</protein>